<dbReference type="PIRSF" id="PIRSF006816">
    <property type="entry name" value="Cyc3_hyd_g"/>
    <property type="match status" value="1"/>
</dbReference>
<dbReference type="OrthoDB" id="9796486at2"/>
<feature type="binding site" evidence="12">
    <location>
        <position position="253"/>
    </location>
    <ligand>
        <name>[2Fe-2S] cluster</name>
        <dbReference type="ChEBI" id="CHEBI:190135"/>
    </ligand>
</feature>
<dbReference type="GO" id="GO:0016491">
    <property type="term" value="F:oxidoreductase activity"/>
    <property type="evidence" value="ECO:0007669"/>
    <property type="project" value="InterPro"/>
</dbReference>
<dbReference type="SUPFAM" id="SSF63380">
    <property type="entry name" value="Riboflavin synthase domain-like"/>
    <property type="match status" value="1"/>
</dbReference>
<dbReference type="PANTHER" id="PTHR43513">
    <property type="entry name" value="DIHYDROOROTATE DEHYDROGENASE B (NAD(+)), ELECTRON TRANSFER SUBUNIT"/>
    <property type="match status" value="1"/>
</dbReference>
<evidence type="ECO:0000256" key="4">
    <source>
        <dbReference type="ARBA" id="ARBA00022714"/>
    </source>
</evidence>
<dbReference type="EMBL" id="CP017717">
    <property type="protein sequence ID" value="AQZ64853.1"/>
    <property type="molecule type" value="Genomic_DNA"/>
</dbReference>
<evidence type="ECO:0000256" key="8">
    <source>
        <dbReference type="ARBA" id="ARBA00023004"/>
    </source>
</evidence>
<feature type="binding site" evidence="12">
    <location>
        <position position="228"/>
    </location>
    <ligand>
        <name>[2Fe-2S] cluster</name>
        <dbReference type="ChEBI" id="CHEBI:190135"/>
    </ligand>
</feature>
<evidence type="ECO:0000256" key="12">
    <source>
        <dbReference type="PIRSR" id="PIRSR006816-2"/>
    </source>
</evidence>
<organism evidence="14 15">
    <name type="scientific">[Actinomadura] parvosata subsp. kistnae</name>
    <dbReference type="NCBI Taxonomy" id="1909395"/>
    <lineage>
        <taxon>Bacteria</taxon>
        <taxon>Bacillati</taxon>
        <taxon>Actinomycetota</taxon>
        <taxon>Actinomycetes</taxon>
        <taxon>Streptosporangiales</taxon>
        <taxon>Streptosporangiaceae</taxon>
        <taxon>Nonomuraea</taxon>
    </lineage>
</organism>
<dbReference type="InterPro" id="IPR039261">
    <property type="entry name" value="FNR_nucleotide-bd"/>
</dbReference>
<dbReference type="PANTHER" id="PTHR43513:SF3">
    <property type="entry name" value="DIHYDROOROTATE DEHYDROGENASE B (NAD(+)), ELECTRON TRANSFER SUBUNIT-RELATED"/>
    <property type="match status" value="1"/>
</dbReference>
<evidence type="ECO:0000256" key="11">
    <source>
        <dbReference type="PIRSR" id="PIRSR006816-1"/>
    </source>
</evidence>
<comment type="cofactor">
    <cofactor evidence="11">
        <name>FAD</name>
        <dbReference type="ChEBI" id="CHEBI:57692"/>
    </cofactor>
    <text evidence="11">Binds 1 FAD per subunit.</text>
</comment>
<dbReference type="InterPro" id="IPR012165">
    <property type="entry name" value="Cyt_c3_hydrogenase_gsu"/>
</dbReference>
<dbReference type="Pfam" id="PF10418">
    <property type="entry name" value="DHODB_Fe-S_bind"/>
    <property type="match status" value="1"/>
</dbReference>
<dbReference type="KEGG" id="noa:BKM31_28425"/>
<evidence type="ECO:0000256" key="6">
    <source>
        <dbReference type="ARBA" id="ARBA00022827"/>
    </source>
</evidence>
<keyword evidence="4 12" id="KW-0001">2Fe-2S</keyword>
<dbReference type="Gene3D" id="3.40.50.80">
    <property type="entry name" value="Nucleotide-binding domain of ferredoxin-NADP reductase (FNR) module"/>
    <property type="match status" value="1"/>
</dbReference>
<keyword evidence="9 12" id="KW-0411">Iron-sulfur</keyword>
<dbReference type="GO" id="GO:0051537">
    <property type="term" value="F:2 iron, 2 sulfur cluster binding"/>
    <property type="evidence" value="ECO:0007669"/>
    <property type="project" value="UniProtKB-KW"/>
</dbReference>
<evidence type="ECO:0000256" key="3">
    <source>
        <dbReference type="ARBA" id="ARBA00022630"/>
    </source>
</evidence>
<dbReference type="STRING" id="1909395.BKM31_28425"/>
<evidence type="ECO:0000256" key="1">
    <source>
        <dbReference type="ARBA" id="ARBA00006422"/>
    </source>
</evidence>
<dbReference type="InterPro" id="IPR019480">
    <property type="entry name" value="Dihydroorotate_DH_Fe-S-bd"/>
</dbReference>
<comment type="similarity">
    <text evidence="1">Belongs to the PyrK family.</text>
</comment>
<comment type="cofactor">
    <cofactor evidence="12">
        <name>[2Fe-2S] cluster</name>
        <dbReference type="ChEBI" id="CHEBI:190135"/>
    </cofactor>
    <text evidence="12">Binds 1 [2Fe-2S] cluster per subunit.</text>
</comment>
<reference evidence="15" key="1">
    <citation type="journal article" date="2017" name="Med. Chem. Commun.">
        <title>Nonomuraea sp. ATCC 55076 harbours the largest actinomycete chromosome to date and the kistamicin biosynthetic gene cluster.</title>
        <authorList>
            <person name="Nazari B."/>
            <person name="Forneris C.C."/>
            <person name="Gibson M.I."/>
            <person name="Moon K."/>
            <person name="Schramma K.R."/>
            <person name="Seyedsayamdost M.R."/>
        </authorList>
    </citation>
    <scope>NUCLEOTIDE SEQUENCE [LARGE SCALE GENOMIC DNA]</scope>
    <source>
        <strain evidence="15">ATCC 55076</strain>
    </source>
</reference>
<protein>
    <submittedName>
        <fullName evidence="14">Dihydroorotate dehydrogenase electron transfer subunit</fullName>
    </submittedName>
</protein>
<feature type="binding site" evidence="12">
    <location>
        <position position="236"/>
    </location>
    <ligand>
        <name>[2Fe-2S] cluster</name>
        <dbReference type="ChEBI" id="CHEBI:190135"/>
    </ligand>
</feature>
<dbReference type="InterPro" id="IPR017927">
    <property type="entry name" value="FAD-bd_FR_type"/>
</dbReference>
<gene>
    <name evidence="14" type="ORF">BKM31_28425</name>
</gene>
<keyword evidence="2" id="KW-0813">Transport</keyword>
<keyword evidence="3 11" id="KW-0285">Flavoprotein</keyword>
<evidence type="ECO:0000256" key="5">
    <source>
        <dbReference type="ARBA" id="ARBA00022723"/>
    </source>
</evidence>
<evidence type="ECO:0000313" key="14">
    <source>
        <dbReference type="EMBL" id="AQZ64853.1"/>
    </source>
</evidence>
<dbReference type="GO" id="GO:0006221">
    <property type="term" value="P:pyrimidine nucleotide biosynthetic process"/>
    <property type="evidence" value="ECO:0007669"/>
    <property type="project" value="InterPro"/>
</dbReference>
<feature type="binding site" evidence="12">
    <location>
        <position position="233"/>
    </location>
    <ligand>
        <name>[2Fe-2S] cluster</name>
        <dbReference type="ChEBI" id="CHEBI:190135"/>
    </ligand>
</feature>
<dbReference type="Gene3D" id="2.10.240.10">
    <property type="entry name" value="Dihydroorotate dehydrogenase, electron transfer subunit"/>
    <property type="match status" value="1"/>
</dbReference>
<dbReference type="InterPro" id="IPR050353">
    <property type="entry name" value="PyrK_electron_transfer"/>
</dbReference>
<proteinExistence type="inferred from homology"/>
<keyword evidence="7" id="KW-0249">Electron transport</keyword>
<dbReference type="CDD" id="cd06218">
    <property type="entry name" value="DHOD_e_trans"/>
    <property type="match status" value="1"/>
</dbReference>
<dbReference type="AlphaFoldDB" id="A0A1V0A3S0"/>
<dbReference type="GO" id="GO:0046872">
    <property type="term" value="F:metal ion binding"/>
    <property type="evidence" value="ECO:0007669"/>
    <property type="project" value="UniProtKB-KW"/>
</dbReference>
<keyword evidence="15" id="KW-1185">Reference proteome</keyword>
<dbReference type="Gene3D" id="2.40.30.10">
    <property type="entry name" value="Translation factors"/>
    <property type="match status" value="1"/>
</dbReference>
<feature type="domain" description="FAD-binding FR-type" evidence="13">
    <location>
        <begin position="5"/>
        <end position="106"/>
    </location>
</feature>
<accession>A0A1V0A3S0</accession>
<feature type="binding site" evidence="11">
    <location>
        <begin position="56"/>
        <end position="59"/>
    </location>
    <ligand>
        <name>FAD</name>
        <dbReference type="ChEBI" id="CHEBI:57692"/>
    </ligand>
</feature>
<dbReference type="SUPFAM" id="SSF52343">
    <property type="entry name" value="Ferredoxin reductase-like, C-terminal NADP-linked domain"/>
    <property type="match status" value="1"/>
</dbReference>
<evidence type="ECO:0000313" key="15">
    <source>
        <dbReference type="Proteomes" id="UP000190797"/>
    </source>
</evidence>
<evidence type="ECO:0000256" key="9">
    <source>
        <dbReference type="ARBA" id="ARBA00023014"/>
    </source>
</evidence>
<dbReference type="Proteomes" id="UP000190797">
    <property type="component" value="Chromosome"/>
</dbReference>
<evidence type="ECO:0000259" key="13">
    <source>
        <dbReference type="PROSITE" id="PS51384"/>
    </source>
</evidence>
<comment type="cofactor">
    <cofactor evidence="10">
        <name>[2Fe-2S] cluster</name>
        <dbReference type="ChEBI" id="CHEBI:190135"/>
    </cofactor>
</comment>
<dbReference type="GO" id="GO:0050660">
    <property type="term" value="F:flavin adenine dinucleotide binding"/>
    <property type="evidence" value="ECO:0007669"/>
    <property type="project" value="InterPro"/>
</dbReference>
<evidence type="ECO:0000256" key="2">
    <source>
        <dbReference type="ARBA" id="ARBA00022448"/>
    </source>
</evidence>
<keyword evidence="8 12" id="KW-0408">Iron</keyword>
<feature type="binding site" evidence="11">
    <location>
        <begin position="81"/>
        <end position="82"/>
    </location>
    <ligand>
        <name>FAD</name>
        <dbReference type="ChEBI" id="CHEBI:57692"/>
    </ligand>
</feature>
<evidence type="ECO:0000256" key="7">
    <source>
        <dbReference type="ARBA" id="ARBA00022982"/>
    </source>
</evidence>
<dbReference type="PROSITE" id="PS51384">
    <property type="entry name" value="FAD_FR"/>
    <property type="match status" value="1"/>
</dbReference>
<dbReference type="InterPro" id="IPR017938">
    <property type="entry name" value="Riboflavin_synthase-like_b-brl"/>
</dbReference>
<sequence length="288" mass="30215">MAGTPVQVTGTVLTTRRVDAYHALTVVAPGIAERYRPGHFVSVAVGGPYSSMVTRRALSIHDVKSDYGGTVELVFTVRGSGTAWLAERRARDTLDLVGPLGRPFPLPRDPVHCVLVGSEYGSAVLFPLADALLARGCRVDFVLGGAGAERVFGAMRARRIAETTTLTTEDGSLGLRGKVTDALPSVIADTRADAVYACAPMETLRAVTAVAMEFDIPVQVAVEEAMACGIGVCMTCVLPVIGDDGATRMVRACAEGPVFRGERVRFEDVGTIPFDALGAPGGGARHVS</sequence>
<dbReference type="InterPro" id="IPR037117">
    <property type="entry name" value="Dihydroorotate_DH_ele_sf"/>
</dbReference>
<name>A0A1V0A3S0_9ACTN</name>
<evidence type="ECO:0000256" key="10">
    <source>
        <dbReference type="ARBA" id="ARBA00034078"/>
    </source>
</evidence>
<keyword evidence="6 11" id="KW-0274">FAD</keyword>
<keyword evidence="5 12" id="KW-0479">Metal-binding</keyword>